<keyword evidence="2" id="KW-1185">Reference proteome</keyword>
<dbReference type="InterPro" id="IPR027417">
    <property type="entry name" value="P-loop_NTPase"/>
</dbReference>
<proteinExistence type="predicted"/>
<gene>
    <name evidence="1" type="ORF">GCM10022419_014100</name>
</gene>
<protein>
    <recommendedName>
        <fullName evidence="3">Helicase/UvrB N-terminal domain-containing protein</fullName>
    </recommendedName>
</protein>
<name>A0ABP6VGX3_9ACTN</name>
<organism evidence="1 2">
    <name type="scientific">Nonomuraea rosea</name>
    <dbReference type="NCBI Taxonomy" id="638574"/>
    <lineage>
        <taxon>Bacteria</taxon>
        <taxon>Bacillati</taxon>
        <taxon>Actinomycetota</taxon>
        <taxon>Actinomycetes</taxon>
        <taxon>Streptosporangiales</taxon>
        <taxon>Streptosporangiaceae</taxon>
        <taxon>Nonomuraea</taxon>
    </lineage>
</organism>
<reference evidence="2" key="1">
    <citation type="journal article" date="2019" name="Int. J. Syst. Evol. Microbiol.">
        <title>The Global Catalogue of Microorganisms (GCM) 10K type strain sequencing project: providing services to taxonomists for standard genome sequencing and annotation.</title>
        <authorList>
            <consortium name="The Broad Institute Genomics Platform"/>
            <consortium name="The Broad Institute Genome Sequencing Center for Infectious Disease"/>
            <person name="Wu L."/>
            <person name="Ma J."/>
        </authorList>
    </citation>
    <scope>NUCLEOTIDE SEQUENCE [LARGE SCALE GENOMIC DNA]</scope>
    <source>
        <strain evidence="2">JCM 17326</strain>
    </source>
</reference>
<dbReference type="Proteomes" id="UP001500630">
    <property type="component" value="Unassembled WGS sequence"/>
</dbReference>
<evidence type="ECO:0008006" key="3">
    <source>
        <dbReference type="Google" id="ProtNLM"/>
    </source>
</evidence>
<accession>A0ABP6VGX3</accession>
<evidence type="ECO:0000313" key="1">
    <source>
        <dbReference type="EMBL" id="GAA3535654.1"/>
    </source>
</evidence>
<comment type="caution">
    <text evidence="1">The sequence shown here is derived from an EMBL/GenBank/DDBJ whole genome shotgun (WGS) entry which is preliminary data.</text>
</comment>
<dbReference type="SUPFAM" id="SSF52540">
    <property type="entry name" value="P-loop containing nucleoside triphosphate hydrolases"/>
    <property type="match status" value="1"/>
</dbReference>
<sequence length="233" mass="25327">MHGGSREQGTTLTCDPHTWQPYEDQFAFLSSVRRLRPVEVDALVKRFGQIDAGPSTSGRLPSKPRKGALGVAPQQVHARLGAMLAISTDGLPAPLIAAFKHLAAFHNPEFYRRQSMRYSTFATPQFVRCFDDNDPDWLRLPRGLAEEAEHLVTAAGGAIEITTTVPDHDPIAVRFTGELTNVQDEAVTAMAKHLTGVLVAPPGAGKTVMACVLISRQQVPTAIIVNRAELLDQ</sequence>
<dbReference type="EMBL" id="BAABDQ010000002">
    <property type="protein sequence ID" value="GAA3535654.1"/>
    <property type="molecule type" value="Genomic_DNA"/>
</dbReference>
<evidence type="ECO:0000313" key="2">
    <source>
        <dbReference type="Proteomes" id="UP001500630"/>
    </source>
</evidence>
<dbReference type="Gene3D" id="3.40.50.300">
    <property type="entry name" value="P-loop containing nucleotide triphosphate hydrolases"/>
    <property type="match status" value="1"/>
</dbReference>